<evidence type="ECO:0000313" key="2">
    <source>
        <dbReference type="EMBL" id="EAK1948060.1"/>
    </source>
</evidence>
<dbReference type="InterPro" id="IPR003959">
    <property type="entry name" value="ATPase_AAA_core"/>
</dbReference>
<organism evidence="2">
    <name type="scientific">Campylobacter jejuni</name>
    <dbReference type="NCBI Taxonomy" id="197"/>
    <lineage>
        <taxon>Bacteria</taxon>
        <taxon>Pseudomonadati</taxon>
        <taxon>Campylobacterota</taxon>
        <taxon>Epsilonproteobacteria</taxon>
        <taxon>Campylobacterales</taxon>
        <taxon>Campylobacteraceae</taxon>
        <taxon>Campylobacter</taxon>
    </lineage>
</organism>
<feature type="non-terminal residue" evidence="2">
    <location>
        <position position="1"/>
    </location>
</feature>
<evidence type="ECO:0000259" key="1">
    <source>
        <dbReference type="Pfam" id="PF13304"/>
    </source>
</evidence>
<dbReference type="Gene3D" id="3.40.50.300">
    <property type="entry name" value="P-loop containing nucleotide triphosphate hydrolases"/>
    <property type="match status" value="1"/>
</dbReference>
<dbReference type="SUPFAM" id="SSF52540">
    <property type="entry name" value="P-loop containing nucleoside triphosphate hydrolases"/>
    <property type="match status" value="1"/>
</dbReference>
<dbReference type="InterPro" id="IPR027417">
    <property type="entry name" value="P-loop_NTPase"/>
</dbReference>
<reference evidence="2" key="1">
    <citation type="submission" date="2018-05" db="EMBL/GenBank/DDBJ databases">
        <authorList>
            <consortium name="NARMS: The National Antimicrobial Resistance Monitoring System"/>
        </authorList>
    </citation>
    <scope>NUCLEOTIDE SEQUENCE</scope>
    <source>
        <strain evidence="2">FSIS1607372</strain>
    </source>
</reference>
<dbReference type="PANTHER" id="PTHR43581">
    <property type="entry name" value="ATP/GTP PHOSPHATASE"/>
    <property type="match status" value="1"/>
</dbReference>
<gene>
    <name evidence="2" type="ORF">BG735_05330</name>
</gene>
<proteinExistence type="predicted"/>
<dbReference type="PANTHER" id="PTHR43581:SF4">
    <property type="entry name" value="ATP_GTP PHOSPHATASE"/>
    <property type="match status" value="1"/>
</dbReference>
<dbReference type="Pfam" id="PF13304">
    <property type="entry name" value="AAA_21"/>
    <property type="match status" value="1"/>
</dbReference>
<accession>A0A5T0PYT9</accession>
<feature type="domain" description="ATPase AAA-type core" evidence="1">
    <location>
        <begin position="2"/>
        <end position="73"/>
    </location>
</feature>
<protein>
    <recommendedName>
        <fullName evidence="1">ATPase AAA-type core domain-containing protein</fullName>
    </recommendedName>
</protein>
<dbReference type="InterPro" id="IPR051396">
    <property type="entry name" value="Bact_Antivir_Def_Nuclease"/>
</dbReference>
<dbReference type="GO" id="GO:0016887">
    <property type="term" value="F:ATP hydrolysis activity"/>
    <property type="evidence" value="ECO:0007669"/>
    <property type="project" value="InterPro"/>
</dbReference>
<dbReference type="AlphaFoldDB" id="A0A5T0PYT9"/>
<comment type="caution">
    <text evidence="2">The sequence shown here is derived from an EMBL/GenBank/DDBJ whole genome shotgun (WGS) entry which is preliminary data.</text>
</comment>
<sequence length="306" mass="35675">LSLGELTLLNLFVNIVRHTDLSNESIDKLEGIVVIDEIDVHLHSDLQSKVLPSLIKLFPKIQFIVTTHSPLFVLGVQKEFSNNGFDLLEMPKGIKISAEIFSEFQKAYDTFRQTKTFEKDIDNRIKSMQKPTIFVEGKTDVKYIKKAIEIFNRNNLSEKIEIEQIGFEDENGAKNSNDKALFNAKKFLEANQKFLNNKVLILHDPENKVQETWIGEKLRINKMPFFEENFLNKGIENLFKSDLFEKFLEKYNQNNTISVIKDNNKIINRKINDKQEMCNWICENGTEEDFENFKVILEIIDEFLGK</sequence>
<name>A0A5T0PYT9_CAMJU</name>
<dbReference type="GO" id="GO:0005524">
    <property type="term" value="F:ATP binding"/>
    <property type="evidence" value="ECO:0007669"/>
    <property type="project" value="InterPro"/>
</dbReference>
<dbReference type="EMBL" id="AACEEA010000015">
    <property type="protein sequence ID" value="EAK1948060.1"/>
    <property type="molecule type" value="Genomic_DNA"/>
</dbReference>